<keyword evidence="5" id="KW-1185">Reference proteome</keyword>
<dbReference type="GO" id="GO:0032264">
    <property type="term" value="P:IMP salvage"/>
    <property type="evidence" value="ECO:0007669"/>
    <property type="project" value="TreeGrafter"/>
</dbReference>
<dbReference type="Proteomes" id="UP000604481">
    <property type="component" value="Unassembled WGS sequence"/>
</dbReference>
<dbReference type="InterPro" id="IPR050408">
    <property type="entry name" value="HGPRT"/>
</dbReference>
<dbReference type="EC" id="2.4.2.8" evidence="4"/>
<dbReference type="EMBL" id="JADFUA010000002">
    <property type="protein sequence ID" value="MBE9608661.1"/>
    <property type="molecule type" value="Genomic_DNA"/>
</dbReference>
<dbReference type="NCBIfam" id="NF006605">
    <property type="entry name" value="PRK09162.1"/>
    <property type="match status" value="1"/>
</dbReference>
<keyword evidence="4" id="KW-0328">Glycosyltransferase</keyword>
<dbReference type="GO" id="GO:0000287">
    <property type="term" value="F:magnesium ion binding"/>
    <property type="evidence" value="ECO:0007669"/>
    <property type="project" value="TreeGrafter"/>
</dbReference>
<dbReference type="InterPro" id="IPR029057">
    <property type="entry name" value="PRTase-like"/>
</dbReference>
<comment type="catalytic activity">
    <reaction evidence="2">
        <text>IMP + diphosphate = hypoxanthine + 5-phospho-alpha-D-ribose 1-diphosphate</text>
        <dbReference type="Rhea" id="RHEA:17973"/>
        <dbReference type="ChEBI" id="CHEBI:17368"/>
        <dbReference type="ChEBI" id="CHEBI:33019"/>
        <dbReference type="ChEBI" id="CHEBI:58017"/>
        <dbReference type="ChEBI" id="CHEBI:58053"/>
        <dbReference type="EC" id="2.4.2.8"/>
    </reaction>
    <physiologicalReaction direction="right-to-left" evidence="2">
        <dbReference type="Rhea" id="RHEA:17975"/>
    </physiologicalReaction>
</comment>
<feature type="domain" description="Phosphoribosyltransferase" evidence="3">
    <location>
        <begin position="18"/>
        <end position="168"/>
    </location>
</feature>
<evidence type="ECO:0000259" key="3">
    <source>
        <dbReference type="Pfam" id="PF00156"/>
    </source>
</evidence>
<dbReference type="RefSeq" id="WP_194115191.1">
    <property type="nucleotide sequence ID" value="NZ_JADFUA010000002.1"/>
</dbReference>
<dbReference type="CDD" id="cd06223">
    <property type="entry name" value="PRTases_typeI"/>
    <property type="match status" value="1"/>
</dbReference>
<dbReference type="Gene3D" id="3.40.50.2020">
    <property type="match status" value="1"/>
</dbReference>
<dbReference type="GO" id="GO:0006178">
    <property type="term" value="P:guanine salvage"/>
    <property type="evidence" value="ECO:0007669"/>
    <property type="project" value="TreeGrafter"/>
</dbReference>
<accession>A0A8J7FQ78</accession>
<comment type="catalytic activity">
    <reaction evidence="1">
        <text>GMP + diphosphate = guanine + 5-phospho-alpha-D-ribose 1-diphosphate</text>
        <dbReference type="Rhea" id="RHEA:25424"/>
        <dbReference type="ChEBI" id="CHEBI:16235"/>
        <dbReference type="ChEBI" id="CHEBI:33019"/>
        <dbReference type="ChEBI" id="CHEBI:58017"/>
        <dbReference type="ChEBI" id="CHEBI:58115"/>
        <dbReference type="EC" id="2.4.2.8"/>
    </reaction>
    <physiologicalReaction direction="right-to-left" evidence="1">
        <dbReference type="Rhea" id="RHEA:25426"/>
    </physiologicalReaction>
</comment>
<dbReference type="GO" id="GO:0005829">
    <property type="term" value="C:cytosol"/>
    <property type="evidence" value="ECO:0007669"/>
    <property type="project" value="TreeGrafter"/>
</dbReference>
<evidence type="ECO:0000256" key="1">
    <source>
        <dbReference type="ARBA" id="ARBA00048811"/>
    </source>
</evidence>
<dbReference type="GO" id="GO:0046100">
    <property type="term" value="P:hypoxanthine metabolic process"/>
    <property type="evidence" value="ECO:0007669"/>
    <property type="project" value="TreeGrafter"/>
</dbReference>
<dbReference type="Pfam" id="PF00156">
    <property type="entry name" value="Pribosyltran"/>
    <property type="match status" value="1"/>
</dbReference>
<protein>
    <submittedName>
        <fullName evidence="4">Hypoxanthine-guanine phosphoribosyltransferase</fullName>
        <ecNumber evidence="4">2.4.2.8</ecNumber>
    </submittedName>
</protein>
<dbReference type="AlphaFoldDB" id="A0A8J7FQ78"/>
<comment type="caution">
    <text evidence="4">The sequence shown here is derived from an EMBL/GenBank/DDBJ whole genome shotgun (WGS) entry which is preliminary data.</text>
</comment>
<proteinExistence type="predicted"/>
<dbReference type="SUPFAM" id="SSF53271">
    <property type="entry name" value="PRTase-like"/>
    <property type="match status" value="1"/>
</dbReference>
<dbReference type="InterPro" id="IPR000836">
    <property type="entry name" value="PRTase_dom"/>
</dbReference>
<evidence type="ECO:0000313" key="4">
    <source>
        <dbReference type="EMBL" id="MBE9608661.1"/>
    </source>
</evidence>
<dbReference type="PANTHER" id="PTHR43340:SF1">
    <property type="entry name" value="HYPOXANTHINE PHOSPHORIBOSYLTRANSFERASE"/>
    <property type="match status" value="1"/>
</dbReference>
<dbReference type="GO" id="GO:0032263">
    <property type="term" value="P:GMP salvage"/>
    <property type="evidence" value="ECO:0007669"/>
    <property type="project" value="TreeGrafter"/>
</dbReference>
<reference evidence="4 5" key="1">
    <citation type="submission" date="2020-10" db="EMBL/GenBank/DDBJ databases">
        <title>The genome sequence of Chitinilyticum litopenaei 4Y14.</title>
        <authorList>
            <person name="Liu Y."/>
        </authorList>
    </citation>
    <scope>NUCLEOTIDE SEQUENCE [LARGE SCALE GENOMIC DNA]</scope>
    <source>
        <strain evidence="4 5">4Y14</strain>
    </source>
</reference>
<gene>
    <name evidence="4" type="ORF">INR99_04795</name>
</gene>
<dbReference type="PANTHER" id="PTHR43340">
    <property type="entry name" value="HYPOXANTHINE-GUANINE PHOSPHORIBOSYLTRANSFERASE"/>
    <property type="match status" value="1"/>
</dbReference>
<organism evidence="4 5">
    <name type="scientific">Chitinilyticum piscinae</name>
    <dbReference type="NCBI Taxonomy" id="2866724"/>
    <lineage>
        <taxon>Bacteria</taxon>
        <taxon>Pseudomonadati</taxon>
        <taxon>Pseudomonadota</taxon>
        <taxon>Betaproteobacteria</taxon>
        <taxon>Neisseriales</taxon>
        <taxon>Chitinibacteraceae</taxon>
        <taxon>Chitinilyticum</taxon>
    </lineage>
</organism>
<sequence length="184" mass="20588">MTMELPEARTILDNADCLHDEAEVLAALDAMGQEMTAKLADSNPIVYTVLNGGLIVSGHLLPRLRFPLEMSYMHATRYRHETSGGELDWKVKPREDMKGRTVVIVDDILDEGHTLAAIIDYCQKQGAAHVYVAVLIDKKHDRKADGVQADFVGMEVEDRFLFGCGMDYQGYWRNTLAIYAVKGL</sequence>
<dbReference type="GO" id="GO:0004422">
    <property type="term" value="F:hypoxanthine phosphoribosyltransferase activity"/>
    <property type="evidence" value="ECO:0007669"/>
    <property type="project" value="TreeGrafter"/>
</dbReference>
<evidence type="ECO:0000313" key="5">
    <source>
        <dbReference type="Proteomes" id="UP000604481"/>
    </source>
</evidence>
<evidence type="ECO:0000256" key="2">
    <source>
        <dbReference type="ARBA" id="ARBA00049402"/>
    </source>
</evidence>
<name>A0A8J7FQ78_9NEIS</name>
<keyword evidence="4" id="KW-0808">Transferase</keyword>